<reference evidence="4" key="1">
    <citation type="submission" date="2017-09" db="EMBL/GenBank/DDBJ databases">
        <title>FDA dAtabase for Regulatory Grade micrObial Sequences (FDA-ARGOS): Supporting development and validation of Infectious Disease Dx tests.</title>
        <authorList>
            <person name="Minogue T."/>
            <person name="Wolcott M."/>
            <person name="Wasieloski L."/>
            <person name="Aguilar W."/>
            <person name="Moore D."/>
            <person name="Tallon L."/>
            <person name="Sadzewicz L."/>
            <person name="Ott S."/>
            <person name="Zhao X."/>
            <person name="Nagaraj S."/>
            <person name="Vavikolanu K."/>
            <person name="Aluvathingal J."/>
            <person name="Nadendla S."/>
            <person name="Sichtig H."/>
        </authorList>
    </citation>
    <scope>NUCLEOTIDE SEQUENCE [LARGE SCALE GENOMIC DNA]</scope>
    <source>
        <strain evidence="4">FDAARGOS_387</strain>
    </source>
</reference>
<dbReference type="STRING" id="1111728.GCA_000427805_00142"/>
<evidence type="ECO:0000313" key="2">
    <source>
        <dbReference type="EMBL" id="PHI30584.1"/>
    </source>
</evidence>
<dbReference type="EMBL" id="CAADJA010000002">
    <property type="protein sequence ID" value="VFS49992.1"/>
    <property type="molecule type" value="Genomic_DNA"/>
</dbReference>
<reference evidence="2" key="2">
    <citation type="submission" date="2017-09" db="EMBL/GenBank/DDBJ databases">
        <title>FDA dAtabase for Regulatory Grade micrObial Sequences (FDA-ARGOS): Supporting development and validation of Infectious Disease Dx tests.</title>
        <authorList>
            <person name="Minogue T."/>
            <person name="Wolcott M."/>
            <person name="Wasieloski L."/>
            <person name="Aguilar W."/>
            <person name="Moore D."/>
            <person name="Tallon L.J."/>
            <person name="Sadzewicz L."/>
            <person name="Ott S."/>
            <person name="Zhao X."/>
            <person name="Nagaraj S."/>
            <person name="Vavikolanu K."/>
            <person name="Aluvathingal J."/>
            <person name="Nadendla S."/>
            <person name="Sichtig H."/>
        </authorList>
    </citation>
    <scope>NUCLEOTIDE SEQUENCE</scope>
    <source>
        <strain evidence="2">FDAARGOS_387</strain>
    </source>
</reference>
<dbReference type="RefSeq" id="WP_029092791.1">
    <property type="nucleotide sequence ID" value="NZ_CAADJA010000002.1"/>
</dbReference>
<dbReference type="EMBL" id="PDDX01000001">
    <property type="protein sequence ID" value="PHI30584.1"/>
    <property type="molecule type" value="Genomic_DNA"/>
</dbReference>
<evidence type="ECO:0000313" key="4">
    <source>
        <dbReference type="Proteomes" id="UP000224974"/>
    </source>
</evidence>
<sequence length="168" mass="18301">MNEYIILMTYAVVIGCGATIIMDLWAIMLKRFFGISSLNYAMVGRWIGHLPKGYLVHQNIAQSLPIKHEKALGWLAHYLIGIAFAALLLVIYGLNWATHPRLLPALIIGIVTVLAPFFILQPGMGAGIAASKTPKPNVARFRSLLAHTAFGFGLYISAGLVAILFPLS</sequence>
<protein>
    <submittedName>
        <fullName evidence="2">DUF2938 domain-containing protein</fullName>
    </submittedName>
    <submittedName>
        <fullName evidence="3">Protein of uncharacterized function (DUF2938)</fullName>
    </submittedName>
</protein>
<accession>A0A2C6DP63</accession>
<feature type="transmembrane region" description="Helical" evidence="1">
    <location>
        <begin position="6"/>
        <end position="27"/>
    </location>
</feature>
<feature type="transmembrane region" description="Helical" evidence="1">
    <location>
        <begin position="102"/>
        <end position="120"/>
    </location>
</feature>
<gene>
    <name evidence="2" type="ORF">CRN84_15175</name>
    <name evidence="3" type="ORF">NCTC12282_04281</name>
</gene>
<name>A0A2C6DP63_9GAMM</name>
<dbReference type="Pfam" id="PF11158">
    <property type="entry name" value="DUF2938"/>
    <property type="match status" value="1"/>
</dbReference>
<organism evidence="2 4">
    <name type="scientific">Budvicia aquatica</name>
    <dbReference type="NCBI Taxonomy" id="82979"/>
    <lineage>
        <taxon>Bacteria</taxon>
        <taxon>Pseudomonadati</taxon>
        <taxon>Pseudomonadota</taxon>
        <taxon>Gammaproteobacteria</taxon>
        <taxon>Enterobacterales</taxon>
        <taxon>Budviciaceae</taxon>
        <taxon>Budvicia</taxon>
    </lineage>
</organism>
<feature type="transmembrane region" description="Helical" evidence="1">
    <location>
        <begin position="75"/>
        <end position="96"/>
    </location>
</feature>
<proteinExistence type="predicted"/>
<dbReference type="Proteomes" id="UP000373449">
    <property type="component" value="Unassembled WGS sequence"/>
</dbReference>
<dbReference type="Proteomes" id="UP000224974">
    <property type="component" value="Unassembled WGS sequence"/>
</dbReference>
<evidence type="ECO:0000313" key="3">
    <source>
        <dbReference type="EMBL" id="VFS49992.1"/>
    </source>
</evidence>
<dbReference type="AlphaFoldDB" id="A0A2C6DP63"/>
<keyword evidence="1" id="KW-1133">Transmembrane helix</keyword>
<dbReference type="InterPro" id="IPR021329">
    <property type="entry name" value="DUF2938"/>
</dbReference>
<evidence type="ECO:0000256" key="1">
    <source>
        <dbReference type="SAM" id="Phobius"/>
    </source>
</evidence>
<feature type="transmembrane region" description="Helical" evidence="1">
    <location>
        <begin position="141"/>
        <end position="165"/>
    </location>
</feature>
<keyword evidence="4" id="KW-1185">Reference proteome</keyword>
<reference evidence="3 5" key="3">
    <citation type="submission" date="2019-03" db="EMBL/GenBank/DDBJ databases">
        <authorList>
            <consortium name="Pathogen Informatics"/>
        </authorList>
    </citation>
    <scope>NUCLEOTIDE SEQUENCE [LARGE SCALE GENOMIC DNA]</scope>
    <source>
        <strain evidence="3 5">NCTC12282</strain>
    </source>
</reference>
<dbReference type="OrthoDB" id="9812539at2"/>
<keyword evidence="1" id="KW-0472">Membrane</keyword>
<keyword evidence="1" id="KW-0812">Transmembrane</keyword>
<evidence type="ECO:0000313" key="5">
    <source>
        <dbReference type="Proteomes" id="UP000373449"/>
    </source>
</evidence>